<evidence type="ECO:0000256" key="1">
    <source>
        <dbReference type="SAM" id="MobiDB-lite"/>
    </source>
</evidence>
<feature type="transmembrane region" description="Helical" evidence="2">
    <location>
        <begin position="12"/>
        <end position="30"/>
    </location>
</feature>
<organism evidence="3 4">
    <name type="scientific">Cnuibacter physcomitrellae</name>
    <dbReference type="NCBI Taxonomy" id="1619308"/>
    <lineage>
        <taxon>Bacteria</taxon>
        <taxon>Bacillati</taxon>
        <taxon>Actinomycetota</taxon>
        <taxon>Actinomycetes</taxon>
        <taxon>Micrococcales</taxon>
        <taxon>Microbacteriaceae</taxon>
        <taxon>Cnuibacter</taxon>
    </lineage>
</organism>
<dbReference type="AlphaFoldDB" id="A0A1X9LUW1"/>
<feature type="region of interest" description="Disordered" evidence="1">
    <location>
        <begin position="48"/>
        <end position="68"/>
    </location>
</feature>
<evidence type="ECO:0000313" key="3">
    <source>
        <dbReference type="EMBL" id="ARJ07801.1"/>
    </source>
</evidence>
<evidence type="ECO:0000256" key="2">
    <source>
        <dbReference type="SAM" id="Phobius"/>
    </source>
</evidence>
<keyword evidence="3" id="KW-0614">Plasmid</keyword>
<dbReference type="Proteomes" id="UP000192775">
    <property type="component" value="Plasmid unnamed2"/>
</dbReference>
<dbReference type="KEGG" id="cphy:B5808_20360"/>
<dbReference type="RefSeq" id="WP_085021933.1">
    <property type="nucleotide sequence ID" value="NZ_BMHD01000004.1"/>
</dbReference>
<keyword evidence="2" id="KW-0472">Membrane</keyword>
<protein>
    <submittedName>
        <fullName evidence="3">Uncharacterized protein</fullName>
    </submittedName>
</protein>
<name>A0A1X9LUW1_9MICO</name>
<sequence length="68" mass="7841">MNDYWFNAVYSVTPTILVGLIFWFTMRAILKSDSRERKVYAKIKEQERAKLNASNDPSPSGRAEVDSQ</sequence>
<evidence type="ECO:0000313" key="4">
    <source>
        <dbReference type="Proteomes" id="UP000192775"/>
    </source>
</evidence>
<gene>
    <name evidence="3" type="ORF">B5808_20360</name>
</gene>
<geneLocation type="plasmid" evidence="3">
    <name>unnamed2</name>
</geneLocation>
<keyword evidence="4" id="KW-1185">Reference proteome</keyword>
<keyword evidence="2" id="KW-1133">Transmembrane helix</keyword>
<dbReference type="EMBL" id="CP020717">
    <property type="protein sequence ID" value="ARJ07801.1"/>
    <property type="molecule type" value="Genomic_DNA"/>
</dbReference>
<accession>A0A1X9LUW1</accession>
<reference evidence="3 4" key="1">
    <citation type="submission" date="2017-04" db="EMBL/GenBank/DDBJ databases">
        <authorList>
            <person name="Afonso C.L."/>
            <person name="Miller P.J."/>
            <person name="Scott M.A."/>
            <person name="Spackman E."/>
            <person name="Goraichik I."/>
            <person name="Dimitrov K.M."/>
            <person name="Suarez D.L."/>
            <person name="Swayne D.E."/>
        </authorList>
    </citation>
    <scope>NUCLEOTIDE SEQUENCE [LARGE SCALE GENOMIC DNA]</scope>
    <source>
        <strain evidence="4">XA(T)</strain>
        <plasmid evidence="4">Plasmid unnamed2</plasmid>
    </source>
</reference>
<keyword evidence="2" id="KW-0812">Transmembrane</keyword>
<proteinExistence type="predicted"/>